<dbReference type="Proteomes" id="UP000231632">
    <property type="component" value="Unassembled WGS sequence"/>
</dbReference>
<comment type="caution">
    <text evidence="1">The sequence shown here is derived from an EMBL/GenBank/DDBJ whole genome shotgun (WGS) entry which is preliminary data.</text>
</comment>
<protein>
    <submittedName>
        <fullName evidence="1">Uncharacterized protein</fullName>
    </submittedName>
</protein>
<reference evidence="1 2" key="1">
    <citation type="journal article" date="2017" name="Arch. Microbiol.">
        <title>Mariprofundus micogutta sp. nov., a novel iron-oxidizing zetaproteobacterium isolated from a deep-sea hydrothermal field at the Bayonnaise knoll of the Izu-Ogasawara arc, and a description of Mariprofundales ord. nov. and Zetaproteobacteria classis nov.</title>
        <authorList>
            <person name="Makita H."/>
            <person name="Tanaka E."/>
            <person name="Mitsunobu S."/>
            <person name="Miyazaki M."/>
            <person name="Nunoura T."/>
            <person name="Uematsu K."/>
            <person name="Takaki Y."/>
            <person name="Nishi S."/>
            <person name="Shimamura S."/>
            <person name="Takai K."/>
        </authorList>
    </citation>
    <scope>NUCLEOTIDE SEQUENCE [LARGE SCALE GENOMIC DNA]</scope>
    <source>
        <strain evidence="1 2">ET2</strain>
    </source>
</reference>
<evidence type="ECO:0000313" key="1">
    <source>
        <dbReference type="EMBL" id="GAV21488.1"/>
    </source>
</evidence>
<dbReference type="RefSeq" id="WP_143144967.1">
    <property type="nucleotide sequence ID" value="NZ_BDFD01000057.1"/>
</dbReference>
<dbReference type="AlphaFoldDB" id="A0A1L8CRE7"/>
<gene>
    <name evidence="1" type="ORF">MMIC_P2483</name>
</gene>
<dbReference type="EMBL" id="BDFD01000057">
    <property type="protein sequence ID" value="GAV21488.1"/>
    <property type="molecule type" value="Genomic_DNA"/>
</dbReference>
<sequence>MPQTVKPAGVQVGISNDDGLELEKKQVSLPVEQRDFDMRVYWPFYWQLIKRALNAQNQPLRLSAPYAPNSVWPDESVRMSVAINLGDKFQDKTPAKLLDTMHFRDTAREWVSRAAAAASLLPSVAELIIDPWALVVDESQLEMMPQWCAEAFIEQQIYQFRMFLRFDPASGQGFYPISTDGLKTM</sequence>
<proteinExistence type="predicted"/>
<keyword evidence="2" id="KW-1185">Reference proteome</keyword>
<name>A0A1L8CRE7_9PROT</name>
<accession>A0A1L8CRE7</accession>
<organism evidence="1 2">
    <name type="scientific">Mariprofundus micogutta</name>
    <dbReference type="NCBI Taxonomy" id="1921010"/>
    <lineage>
        <taxon>Bacteria</taxon>
        <taxon>Pseudomonadati</taxon>
        <taxon>Pseudomonadota</taxon>
        <taxon>Candidatius Mariprofundia</taxon>
        <taxon>Mariprofundales</taxon>
        <taxon>Mariprofundaceae</taxon>
        <taxon>Mariprofundus</taxon>
    </lineage>
</organism>
<evidence type="ECO:0000313" key="2">
    <source>
        <dbReference type="Proteomes" id="UP000231632"/>
    </source>
</evidence>